<organism evidence="1 2">
    <name type="scientific">Dendrothele bispora (strain CBS 962.96)</name>
    <dbReference type="NCBI Taxonomy" id="1314807"/>
    <lineage>
        <taxon>Eukaryota</taxon>
        <taxon>Fungi</taxon>
        <taxon>Dikarya</taxon>
        <taxon>Basidiomycota</taxon>
        <taxon>Agaricomycotina</taxon>
        <taxon>Agaricomycetes</taxon>
        <taxon>Agaricomycetidae</taxon>
        <taxon>Agaricales</taxon>
        <taxon>Agaricales incertae sedis</taxon>
        <taxon>Dendrothele</taxon>
    </lineage>
</organism>
<reference evidence="1 2" key="1">
    <citation type="journal article" date="2019" name="Nat. Ecol. Evol.">
        <title>Megaphylogeny resolves global patterns of mushroom evolution.</title>
        <authorList>
            <person name="Varga T."/>
            <person name="Krizsan K."/>
            <person name="Foldi C."/>
            <person name="Dima B."/>
            <person name="Sanchez-Garcia M."/>
            <person name="Sanchez-Ramirez S."/>
            <person name="Szollosi G.J."/>
            <person name="Szarkandi J.G."/>
            <person name="Papp V."/>
            <person name="Albert L."/>
            <person name="Andreopoulos W."/>
            <person name="Angelini C."/>
            <person name="Antonin V."/>
            <person name="Barry K.W."/>
            <person name="Bougher N.L."/>
            <person name="Buchanan P."/>
            <person name="Buyck B."/>
            <person name="Bense V."/>
            <person name="Catcheside P."/>
            <person name="Chovatia M."/>
            <person name="Cooper J."/>
            <person name="Damon W."/>
            <person name="Desjardin D."/>
            <person name="Finy P."/>
            <person name="Geml J."/>
            <person name="Haridas S."/>
            <person name="Hughes K."/>
            <person name="Justo A."/>
            <person name="Karasinski D."/>
            <person name="Kautmanova I."/>
            <person name="Kiss B."/>
            <person name="Kocsube S."/>
            <person name="Kotiranta H."/>
            <person name="LaButti K.M."/>
            <person name="Lechner B.E."/>
            <person name="Liimatainen K."/>
            <person name="Lipzen A."/>
            <person name="Lukacs Z."/>
            <person name="Mihaltcheva S."/>
            <person name="Morgado L.N."/>
            <person name="Niskanen T."/>
            <person name="Noordeloos M.E."/>
            <person name="Ohm R.A."/>
            <person name="Ortiz-Santana B."/>
            <person name="Ovrebo C."/>
            <person name="Racz N."/>
            <person name="Riley R."/>
            <person name="Savchenko A."/>
            <person name="Shiryaev A."/>
            <person name="Soop K."/>
            <person name="Spirin V."/>
            <person name="Szebenyi C."/>
            <person name="Tomsovsky M."/>
            <person name="Tulloss R.E."/>
            <person name="Uehling J."/>
            <person name="Grigoriev I.V."/>
            <person name="Vagvolgyi C."/>
            <person name="Papp T."/>
            <person name="Martin F.M."/>
            <person name="Miettinen O."/>
            <person name="Hibbett D.S."/>
            <person name="Nagy L.G."/>
        </authorList>
    </citation>
    <scope>NUCLEOTIDE SEQUENCE [LARGE SCALE GENOMIC DNA]</scope>
    <source>
        <strain evidence="1 2">CBS 962.96</strain>
    </source>
</reference>
<evidence type="ECO:0000313" key="2">
    <source>
        <dbReference type="Proteomes" id="UP000297245"/>
    </source>
</evidence>
<proteinExistence type="predicted"/>
<protein>
    <submittedName>
        <fullName evidence="1">Uncharacterized protein</fullName>
    </submittedName>
</protein>
<keyword evidence="2" id="KW-1185">Reference proteome</keyword>
<dbReference type="EMBL" id="ML180519">
    <property type="protein sequence ID" value="THU77191.1"/>
    <property type="molecule type" value="Genomic_DNA"/>
</dbReference>
<evidence type="ECO:0000313" key="1">
    <source>
        <dbReference type="EMBL" id="THU77191.1"/>
    </source>
</evidence>
<gene>
    <name evidence="1" type="ORF">K435DRAFT_786841</name>
</gene>
<accession>A0A4S8KNU1</accession>
<sequence length="100" mass="11155">MIYDLAGSSMSVPNIILEIRFDSLAAECFLNRSTAVAISPVSYACLNACLSLISRKFITDQLTPEPELTVEEKIILIQKRRSDIQGMVQTKPKLAKTFTF</sequence>
<name>A0A4S8KNU1_DENBC</name>
<dbReference type="Proteomes" id="UP000297245">
    <property type="component" value="Unassembled WGS sequence"/>
</dbReference>
<dbReference type="AlphaFoldDB" id="A0A4S8KNU1"/>